<sequence>MLIHIYIKNIALIDEITLDFDECLNILTGETGAGKSILIDSINFALGERTSKEMIRSGENNALVELLFYLRNDEAVDVLKDMGIHLEEDRYLLISRSINQTGRSICRINGQTITLGMLRQVSNMLIDVHGQHQHQSLLDVGKHIELLDEFCKDDLKDYKNLIAQYYKDYKNIEKQMENLLVDEKEKERKIDLLQFQIGEISEAKLKKNEDELLQSQLKILSNSEKLSNGIESIYAFLYDNSFKGSSACDQLGEALKILRDLSNIDSELLPVYENAENILVQLEDLSRDIRNYSKNIEHDPEELQNVENRLDLIYNLKRKYGNTIDEILEYKEKIEDELNFIINSDEKRKQLKKEHLELEKKIIELCKEISDIRKEKAKVIEDNIEKVLHELEMKEAKFSIHFSQKEHFNENGWDQVEFLISTNPGEGLKPLSKIASGGEMSRIMLALKSVLADIDEIDTLIFDEIDTGISGRAAQKVAEKLGYISRKHQVICITHLPQIAAMADQHYRIEKKVEKQKTLSSVQVLDHHQMITELARLTSGASITDITLKNAEEMKRMANELKVNFV</sequence>
<evidence type="ECO:0000313" key="13">
    <source>
        <dbReference type="Proteomes" id="UP001486565"/>
    </source>
</evidence>
<feature type="coiled-coil region" evidence="10">
    <location>
        <begin position="155"/>
        <end position="189"/>
    </location>
</feature>
<dbReference type="Pfam" id="PF02463">
    <property type="entry name" value="SMC_N"/>
    <property type="match status" value="1"/>
</dbReference>
<organism evidence="12 13">
    <name type="scientific">Defluviitalea saccharophila</name>
    <dbReference type="NCBI Taxonomy" id="879970"/>
    <lineage>
        <taxon>Bacteria</taxon>
        <taxon>Bacillati</taxon>
        <taxon>Bacillota</taxon>
        <taxon>Clostridia</taxon>
        <taxon>Lachnospirales</taxon>
        <taxon>Defluviitaleaceae</taxon>
        <taxon>Defluviitalea</taxon>
    </lineage>
</organism>
<keyword evidence="6" id="KW-0067">ATP-binding</keyword>
<feature type="domain" description="RecF/RecN/SMC N-terminal" evidence="11">
    <location>
        <begin position="4"/>
        <end position="514"/>
    </location>
</feature>
<evidence type="ECO:0000313" key="12">
    <source>
        <dbReference type="EMBL" id="WZL70405.1"/>
    </source>
</evidence>
<evidence type="ECO:0000256" key="5">
    <source>
        <dbReference type="ARBA" id="ARBA00022763"/>
    </source>
</evidence>
<proteinExistence type="inferred from homology"/>
<protein>
    <recommendedName>
        <fullName evidence="3 9">DNA repair protein RecN</fullName>
    </recommendedName>
    <alternativeName>
        <fullName evidence="8 9">Recombination protein N</fullName>
    </alternativeName>
</protein>
<evidence type="ECO:0000256" key="8">
    <source>
        <dbReference type="ARBA" id="ARBA00033408"/>
    </source>
</evidence>
<dbReference type="PANTHER" id="PTHR11059:SF0">
    <property type="entry name" value="DNA REPAIR PROTEIN RECN"/>
    <property type="match status" value="1"/>
</dbReference>
<keyword evidence="10" id="KW-0175">Coiled coil</keyword>
<reference evidence="12 13" key="1">
    <citation type="submission" date="2023-03" db="EMBL/GenBank/DDBJ databases">
        <title>Novel Species.</title>
        <authorList>
            <person name="Ma S."/>
        </authorList>
    </citation>
    <scope>NUCLEOTIDE SEQUENCE [LARGE SCALE GENOMIC DNA]</scope>
    <source>
        <strain evidence="12 13">LIND6LT2</strain>
    </source>
</reference>
<dbReference type="SUPFAM" id="SSF52540">
    <property type="entry name" value="P-loop containing nucleoside triphosphate hydrolases"/>
    <property type="match status" value="1"/>
</dbReference>
<dbReference type="InterPro" id="IPR027417">
    <property type="entry name" value="P-loop_NTPase"/>
</dbReference>
<evidence type="ECO:0000256" key="4">
    <source>
        <dbReference type="ARBA" id="ARBA00022741"/>
    </source>
</evidence>
<dbReference type="PIRSF" id="PIRSF003128">
    <property type="entry name" value="RecN"/>
    <property type="match status" value="1"/>
</dbReference>
<evidence type="ECO:0000256" key="6">
    <source>
        <dbReference type="ARBA" id="ARBA00022840"/>
    </source>
</evidence>
<evidence type="ECO:0000256" key="10">
    <source>
        <dbReference type="SAM" id="Coils"/>
    </source>
</evidence>
<evidence type="ECO:0000256" key="2">
    <source>
        <dbReference type="ARBA" id="ARBA00009441"/>
    </source>
</evidence>
<dbReference type="CDD" id="cd03241">
    <property type="entry name" value="ABC_RecN"/>
    <property type="match status" value="2"/>
</dbReference>
<evidence type="ECO:0000256" key="1">
    <source>
        <dbReference type="ARBA" id="ARBA00003618"/>
    </source>
</evidence>
<feature type="coiled-coil region" evidence="10">
    <location>
        <begin position="341"/>
        <end position="397"/>
    </location>
</feature>
<evidence type="ECO:0000256" key="7">
    <source>
        <dbReference type="ARBA" id="ARBA00023204"/>
    </source>
</evidence>
<dbReference type="PANTHER" id="PTHR11059">
    <property type="entry name" value="DNA REPAIR PROTEIN RECN"/>
    <property type="match status" value="1"/>
</dbReference>
<evidence type="ECO:0000259" key="11">
    <source>
        <dbReference type="Pfam" id="PF02463"/>
    </source>
</evidence>
<comment type="similarity">
    <text evidence="2 9">Belongs to the RecN family.</text>
</comment>
<dbReference type="InterPro" id="IPR003395">
    <property type="entry name" value="RecF/RecN/SMC_N"/>
</dbReference>
<dbReference type="EMBL" id="CP121687">
    <property type="protein sequence ID" value="WZL70405.1"/>
    <property type="molecule type" value="Genomic_DNA"/>
</dbReference>
<comment type="function">
    <text evidence="1 9">May be involved in recombinational repair of damaged DNA.</text>
</comment>
<dbReference type="RefSeq" id="WP_341877369.1">
    <property type="nucleotide sequence ID" value="NZ_CP121687.1"/>
</dbReference>
<name>A0ABZ2Y4Y5_9FIRM</name>
<gene>
    <name evidence="12" type="primary">recN</name>
    <name evidence="12" type="ORF">QBE51_02410</name>
</gene>
<evidence type="ECO:0000256" key="3">
    <source>
        <dbReference type="ARBA" id="ARBA00021315"/>
    </source>
</evidence>
<keyword evidence="5 9" id="KW-0227">DNA damage</keyword>
<dbReference type="Gene3D" id="3.40.50.300">
    <property type="entry name" value="P-loop containing nucleotide triphosphate hydrolases"/>
    <property type="match status" value="2"/>
</dbReference>
<keyword evidence="7 9" id="KW-0234">DNA repair</keyword>
<accession>A0ABZ2Y4Y5</accession>
<dbReference type="Proteomes" id="UP001486565">
    <property type="component" value="Chromosome"/>
</dbReference>
<keyword evidence="4" id="KW-0547">Nucleotide-binding</keyword>
<evidence type="ECO:0000256" key="9">
    <source>
        <dbReference type="PIRNR" id="PIRNR003128"/>
    </source>
</evidence>
<dbReference type="InterPro" id="IPR004604">
    <property type="entry name" value="DNA_recomb/repair_RecN"/>
</dbReference>
<keyword evidence="13" id="KW-1185">Reference proteome</keyword>
<dbReference type="NCBIfam" id="TIGR00634">
    <property type="entry name" value="recN"/>
    <property type="match status" value="1"/>
</dbReference>